<dbReference type="InterPro" id="IPR012944">
    <property type="entry name" value="SusD_RagB_dom"/>
</dbReference>
<evidence type="ECO:0000259" key="6">
    <source>
        <dbReference type="Pfam" id="PF07980"/>
    </source>
</evidence>
<comment type="similarity">
    <text evidence="2">Belongs to the SusD family.</text>
</comment>
<evidence type="ECO:0000256" key="1">
    <source>
        <dbReference type="ARBA" id="ARBA00004442"/>
    </source>
</evidence>
<feature type="domain" description="SusD-like N-terminal" evidence="7">
    <location>
        <begin position="27"/>
        <end position="216"/>
    </location>
</feature>
<proteinExistence type="inferred from homology"/>
<dbReference type="SUPFAM" id="SSF48452">
    <property type="entry name" value="TPR-like"/>
    <property type="match status" value="1"/>
</dbReference>
<keyword evidence="5" id="KW-0998">Cell outer membrane</keyword>
<organism evidence="8 9">
    <name type="scientific">Dyadobacter jejuensis</name>
    <dbReference type="NCBI Taxonomy" id="1082580"/>
    <lineage>
        <taxon>Bacteria</taxon>
        <taxon>Pseudomonadati</taxon>
        <taxon>Bacteroidota</taxon>
        <taxon>Cytophagia</taxon>
        <taxon>Cytophagales</taxon>
        <taxon>Spirosomataceae</taxon>
        <taxon>Dyadobacter</taxon>
    </lineage>
</organism>
<evidence type="ECO:0000313" key="8">
    <source>
        <dbReference type="EMBL" id="PWJ56855.1"/>
    </source>
</evidence>
<dbReference type="InterPro" id="IPR033985">
    <property type="entry name" value="SusD-like_N"/>
</dbReference>
<evidence type="ECO:0000313" key="9">
    <source>
        <dbReference type="Proteomes" id="UP000245880"/>
    </source>
</evidence>
<protein>
    <submittedName>
        <fullName evidence="8">Putative outer membrane starch-binding protein</fullName>
    </submittedName>
</protein>
<feature type="domain" description="RagB/SusD" evidence="6">
    <location>
        <begin position="315"/>
        <end position="595"/>
    </location>
</feature>
<evidence type="ECO:0000256" key="5">
    <source>
        <dbReference type="ARBA" id="ARBA00023237"/>
    </source>
</evidence>
<evidence type="ECO:0000256" key="2">
    <source>
        <dbReference type="ARBA" id="ARBA00006275"/>
    </source>
</evidence>
<dbReference type="Proteomes" id="UP000245880">
    <property type="component" value="Unassembled WGS sequence"/>
</dbReference>
<accession>A0A316AGE3</accession>
<gene>
    <name evidence="8" type="ORF">CLV98_110166</name>
</gene>
<dbReference type="GO" id="GO:0009279">
    <property type="term" value="C:cell outer membrane"/>
    <property type="evidence" value="ECO:0007669"/>
    <property type="project" value="UniProtKB-SubCell"/>
</dbReference>
<comment type="caution">
    <text evidence="8">The sequence shown here is derived from an EMBL/GenBank/DDBJ whole genome shotgun (WGS) entry which is preliminary data.</text>
</comment>
<dbReference type="Pfam" id="PF14322">
    <property type="entry name" value="SusD-like_3"/>
    <property type="match status" value="1"/>
</dbReference>
<evidence type="ECO:0000256" key="4">
    <source>
        <dbReference type="ARBA" id="ARBA00023136"/>
    </source>
</evidence>
<keyword evidence="4" id="KW-0472">Membrane</keyword>
<dbReference type="Gene3D" id="1.25.40.390">
    <property type="match status" value="1"/>
</dbReference>
<comment type="subcellular location">
    <subcellularLocation>
        <location evidence="1">Cell outer membrane</location>
    </subcellularLocation>
</comment>
<keyword evidence="9" id="KW-1185">Reference proteome</keyword>
<dbReference type="Pfam" id="PF07980">
    <property type="entry name" value="SusD_RagB"/>
    <property type="match status" value="1"/>
</dbReference>
<dbReference type="InterPro" id="IPR011990">
    <property type="entry name" value="TPR-like_helical_dom_sf"/>
</dbReference>
<sequence>MNRKIKNFTWTMLLALVGVSLFCCKDYLEPYPNGNRTTEDIWKYQDMVQGLVGNCYDNMPRGYNDFEGVYLDGATDDVVITSTTNTLSKFAVGALPTSQDPFRTYWDRDYRSIYSVNLFLKDRRGYNTRFLVDPHLDSLVKNRLQGEAFALRAWFQYDLLLKFGGKGVNGQLLGYPIMLEPVDISTESNFARNTYDECVKQILADCDSAYKYLPIAHRDYLVPVVGDRAYAGGRYWGRFDGITTRAIKALVYLNWASPRFNPTNDLSRWDMAAKMAKEVMDFKQTTDAVKNGFSPTKAVNWFDPNFGGIIFASRYNNANDAMERMFYPGGFQGTGSVGATQELIDAFPMKNGYPITNPLSLYDPANPYANRDPRFYSTIFYNNAKAIKINTSNVMYTFENWIDGKDAAGPANNSRTNYHIKKMVFMGLNWSDNSINRQPHSKFYIRWEHMVLAFAEAANQVEGPNGAKYGLSAKEAMAYIRSKSTSDGAAGFTVDPYLAEVAAAGPEAFNKFIQNERRLELCFEGQRFFDLRRWSTTLDAINQPVHGAHITKNADDSFTYNLNSLVQTRSFNSPFLPIPYEEILRMSNLVQNEGWESWQ</sequence>
<evidence type="ECO:0000259" key="7">
    <source>
        <dbReference type="Pfam" id="PF14322"/>
    </source>
</evidence>
<keyword evidence="3" id="KW-0732">Signal</keyword>
<dbReference type="EMBL" id="QGDT01000010">
    <property type="protein sequence ID" value="PWJ56855.1"/>
    <property type="molecule type" value="Genomic_DNA"/>
</dbReference>
<dbReference type="AlphaFoldDB" id="A0A316AGE3"/>
<evidence type="ECO:0000256" key="3">
    <source>
        <dbReference type="ARBA" id="ARBA00022729"/>
    </source>
</evidence>
<name>A0A316AGE3_9BACT</name>
<reference evidence="8 9" key="1">
    <citation type="submission" date="2018-03" db="EMBL/GenBank/DDBJ databases">
        <title>Genomic Encyclopedia of Archaeal and Bacterial Type Strains, Phase II (KMG-II): from individual species to whole genera.</title>
        <authorList>
            <person name="Goeker M."/>
        </authorList>
    </citation>
    <scope>NUCLEOTIDE SEQUENCE [LARGE SCALE GENOMIC DNA]</scope>
    <source>
        <strain evidence="8 9">DSM 100346</strain>
    </source>
</reference>